<name>A0A8J6BEN7_ELECQ</name>
<dbReference type="Pfam" id="PF00048">
    <property type="entry name" value="IL8"/>
    <property type="match status" value="1"/>
</dbReference>
<dbReference type="InterPro" id="IPR039809">
    <property type="entry name" value="Chemokine_b/g/d"/>
</dbReference>
<keyword evidence="1" id="KW-0202">Cytokine</keyword>
<keyword evidence="2" id="KW-0732">Signal</keyword>
<dbReference type="PROSITE" id="PS51257">
    <property type="entry name" value="PROKAR_LIPOPROTEIN"/>
    <property type="match status" value="1"/>
</dbReference>
<evidence type="ECO:0000259" key="3">
    <source>
        <dbReference type="Pfam" id="PF00048"/>
    </source>
</evidence>
<dbReference type="EMBL" id="WNTK01002661">
    <property type="protein sequence ID" value="KAG9465811.1"/>
    <property type="molecule type" value="Genomic_DNA"/>
</dbReference>
<dbReference type="InterPro" id="IPR001811">
    <property type="entry name" value="Chemokine_IL8-like_dom"/>
</dbReference>
<dbReference type="GO" id="GO:0006955">
    <property type="term" value="P:immune response"/>
    <property type="evidence" value="ECO:0007669"/>
    <property type="project" value="InterPro"/>
</dbReference>
<comment type="caution">
    <text evidence="4">The sequence shown here is derived from an EMBL/GenBank/DDBJ whole genome shotgun (WGS) entry which is preliminary data.</text>
</comment>
<evidence type="ECO:0000313" key="5">
    <source>
        <dbReference type="Proteomes" id="UP000770717"/>
    </source>
</evidence>
<proteinExistence type="predicted"/>
<dbReference type="InterPro" id="IPR036048">
    <property type="entry name" value="Interleukin_8-like_sf"/>
</dbReference>
<evidence type="ECO:0000256" key="1">
    <source>
        <dbReference type="ARBA" id="ARBA00022514"/>
    </source>
</evidence>
<gene>
    <name evidence="4" type="ORF">GDO78_017697</name>
</gene>
<dbReference type="PANTHER" id="PTHR12015">
    <property type="entry name" value="SMALL INDUCIBLE CYTOKINE A"/>
    <property type="match status" value="1"/>
</dbReference>
<feature type="chain" id="PRO_5035309231" description="Chemokine interleukin-8-like domain-containing protein" evidence="2">
    <location>
        <begin position="24"/>
        <end position="94"/>
    </location>
</feature>
<dbReference type="OrthoDB" id="8905061at2759"/>
<feature type="domain" description="Chemokine interleukin-8-like" evidence="3">
    <location>
        <begin position="30"/>
        <end position="88"/>
    </location>
</feature>
<keyword evidence="5" id="KW-1185">Reference proteome</keyword>
<dbReference type="Gene3D" id="2.40.50.40">
    <property type="match status" value="1"/>
</dbReference>
<dbReference type="Proteomes" id="UP000770717">
    <property type="component" value="Unassembled WGS sequence"/>
</dbReference>
<reference evidence="4" key="1">
    <citation type="thesis" date="2020" institute="ProQuest LLC" country="789 East Eisenhower Parkway, Ann Arbor, MI, USA">
        <title>Comparative Genomics and Chromosome Evolution.</title>
        <authorList>
            <person name="Mudd A.B."/>
        </authorList>
    </citation>
    <scope>NUCLEOTIDE SEQUENCE</scope>
    <source>
        <strain evidence="4">HN-11 Male</strain>
        <tissue evidence="4">Kidney and liver</tissue>
    </source>
</reference>
<evidence type="ECO:0000256" key="2">
    <source>
        <dbReference type="SAM" id="SignalP"/>
    </source>
</evidence>
<evidence type="ECO:0000313" key="4">
    <source>
        <dbReference type="EMBL" id="KAG9465811.1"/>
    </source>
</evidence>
<dbReference type="SUPFAM" id="SSF54117">
    <property type="entry name" value="Interleukin 8-like chemokines"/>
    <property type="match status" value="1"/>
</dbReference>
<dbReference type="GO" id="GO:0005615">
    <property type="term" value="C:extracellular space"/>
    <property type="evidence" value="ECO:0007669"/>
    <property type="project" value="UniProtKB-KW"/>
</dbReference>
<feature type="signal peptide" evidence="2">
    <location>
        <begin position="1"/>
        <end position="23"/>
    </location>
</feature>
<sequence>MASPRGLVLLLLLLVSTTLTSQGLPSSSASCCTQLAKHIPKNLLPRVTKVRLQKKDGICSLQAIVLHVENHLKCMDPKNRFLQQWVKRHHPNPQ</sequence>
<dbReference type="PANTHER" id="PTHR12015:SF208">
    <property type="entry name" value="C-C MOTIF CHEMOKINE 27"/>
    <property type="match status" value="1"/>
</dbReference>
<protein>
    <recommendedName>
        <fullName evidence="3">Chemokine interleukin-8-like domain-containing protein</fullName>
    </recommendedName>
</protein>
<organism evidence="4 5">
    <name type="scientific">Eleutherodactylus coqui</name>
    <name type="common">Puerto Rican coqui</name>
    <dbReference type="NCBI Taxonomy" id="57060"/>
    <lineage>
        <taxon>Eukaryota</taxon>
        <taxon>Metazoa</taxon>
        <taxon>Chordata</taxon>
        <taxon>Craniata</taxon>
        <taxon>Vertebrata</taxon>
        <taxon>Euteleostomi</taxon>
        <taxon>Amphibia</taxon>
        <taxon>Batrachia</taxon>
        <taxon>Anura</taxon>
        <taxon>Neobatrachia</taxon>
        <taxon>Hyloidea</taxon>
        <taxon>Eleutherodactylidae</taxon>
        <taxon>Eleutherodactylinae</taxon>
        <taxon>Eleutherodactylus</taxon>
        <taxon>Eleutherodactylus</taxon>
    </lineage>
</organism>
<dbReference type="GO" id="GO:0008009">
    <property type="term" value="F:chemokine activity"/>
    <property type="evidence" value="ECO:0007669"/>
    <property type="project" value="InterPro"/>
</dbReference>
<dbReference type="AlphaFoldDB" id="A0A8J6BEN7"/>
<accession>A0A8J6BEN7</accession>